<gene>
    <name evidence="2" type="ORF">N7644_06535</name>
</gene>
<dbReference type="AlphaFoldDB" id="A0AA42I729"/>
<evidence type="ECO:0000313" key="3">
    <source>
        <dbReference type="Proteomes" id="UP001159329"/>
    </source>
</evidence>
<protein>
    <submittedName>
        <fullName evidence="2">Uncharacterized protein</fullName>
    </submittedName>
</protein>
<organism evidence="2 3">
    <name type="scientific">Acinetobacter courvalinii</name>
    <dbReference type="NCBI Taxonomy" id="280147"/>
    <lineage>
        <taxon>Bacteria</taxon>
        <taxon>Pseudomonadati</taxon>
        <taxon>Pseudomonadota</taxon>
        <taxon>Gammaproteobacteria</taxon>
        <taxon>Moraxellales</taxon>
        <taxon>Moraxellaceae</taxon>
        <taxon>Acinetobacter</taxon>
    </lineage>
</organism>
<feature type="signal peptide" evidence="1">
    <location>
        <begin position="1"/>
        <end position="18"/>
    </location>
</feature>
<feature type="chain" id="PRO_5041226253" evidence="1">
    <location>
        <begin position="19"/>
        <end position="131"/>
    </location>
</feature>
<name>A0AA42I729_9GAMM</name>
<sequence>MKIYLGLYLGLVSISAYANNDFFCLTNSNQKVILLVPANYPDTDKVQYYPYLKDIKISKPIKTNIVDMGESAKPEIYRTVNEIFRNKITGNYTFMSQGYLIYKATYVNKRNNKKTSFVREHELVLKGVNCL</sequence>
<accession>A0AA42I729</accession>
<dbReference type="Proteomes" id="UP001159329">
    <property type="component" value="Unassembled WGS sequence"/>
</dbReference>
<dbReference type="RefSeq" id="WP_279694868.1">
    <property type="nucleotide sequence ID" value="NZ_JAOEEO010000001.1"/>
</dbReference>
<keyword evidence="1" id="KW-0732">Signal</keyword>
<evidence type="ECO:0000313" key="2">
    <source>
        <dbReference type="EMBL" id="MDH0563345.1"/>
    </source>
</evidence>
<comment type="caution">
    <text evidence="2">The sequence shown here is derived from an EMBL/GenBank/DDBJ whole genome shotgun (WGS) entry which is preliminary data.</text>
</comment>
<evidence type="ECO:0000256" key="1">
    <source>
        <dbReference type="SAM" id="SignalP"/>
    </source>
</evidence>
<reference evidence="2" key="1">
    <citation type="submission" date="2022-09" db="EMBL/GenBank/DDBJ databases">
        <title>Intensive care unit water sources are persistently colonized with multi-drug resistant bacteria and are the site of extensive horizontal gene transfer of antibiotic resistance genes.</title>
        <authorList>
            <person name="Diorio-Toth L."/>
        </authorList>
    </citation>
    <scope>NUCLEOTIDE SEQUENCE</scope>
    <source>
        <strain evidence="2">GD04005</strain>
    </source>
</reference>
<dbReference type="EMBL" id="JAOEEO010000001">
    <property type="protein sequence ID" value="MDH0563345.1"/>
    <property type="molecule type" value="Genomic_DNA"/>
</dbReference>
<proteinExistence type="predicted"/>